<organism evidence="1 2">
    <name type="scientific">Eimeria acervulina</name>
    <name type="common">Coccidian parasite</name>
    <dbReference type="NCBI Taxonomy" id="5801"/>
    <lineage>
        <taxon>Eukaryota</taxon>
        <taxon>Sar</taxon>
        <taxon>Alveolata</taxon>
        <taxon>Apicomplexa</taxon>
        <taxon>Conoidasida</taxon>
        <taxon>Coccidia</taxon>
        <taxon>Eucoccidiorida</taxon>
        <taxon>Eimeriorina</taxon>
        <taxon>Eimeriidae</taxon>
        <taxon>Eimeria</taxon>
    </lineage>
</organism>
<proteinExistence type="predicted"/>
<reference evidence="1" key="2">
    <citation type="submission" date="2013-10" db="EMBL/GenBank/DDBJ databases">
        <authorList>
            <person name="Aslett M."/>
        </authorList>
    </citation>
    <scope>NUCLEOTIDE SEQUENCE [LARGE SCALE GENOMIC DNA]</scope>
    <source>
        <strain evidence="1">Houghton</strain>
    </source>
</reference>
<name>U6GRU3_EIMAC</name>
<dbReference type="GeneID" id="25271266"/>
<gene>
    <name evidence="1" type="ORF">EAH_00031960</name>
</gene>
<dbReference type="OrthoDB" id="446168at2759"/>
<dbReference type="Proteomes" id="UP000018050">
    <property type="component" value="Unassembled WGS sequence"/>
</dbReference>
<dbReference type="EMBL" id="HG672993">
    <property type="protein sequence ID" value="CDI82971.1"/>
    <property type="molecule type" value="Genomic_DNA"/>
</dbReference>
<dbReference type="OMA" id="KFNERTD"/>
<keyword evidence="2" id="KW-1185">Reference proteome</keyword>
<protein>
    <submittedName>
        <fullName evidence="1">Uncharacterized protein</fullName>
    </submittedName>
</protein>
<evidence type="ECO:0000313" key="2">
    <source>
        <dbReference type="Proteomes" id="UP000018050"/>
    </source>
</evidence>
<accession>U6GRU3</accession>
<dbReference type="AlphaFoldDB" id="U6GRU3"/>
<dbReference type="RefSeq" id="XP_013247815.1">
    <property type="nucleotide sequence ID" value="XM_013392361.1"/>
</dbReference>
<dbReference type="VEuPathDB" id="ToxoDB:EAH_00031960"/>
<sequence length="495" mass="57349">MLGGLRAHYEQQERVYRHLLSAEELNKKRQQIINKDENNKNWSLLENAIKSCSAAVQQSEDILNKGAAALWISYHNPPLSALNTNEWLDSDLYWQAFVEKHFFYSQYQPGVADPESPAVCEEARKDWHKRVDKFNDRSDTPLLYNFMDTLPSWEKAFLEHMLYYLIRTGGDYRFFPELIPWQWLGDIEDQRYRFLSVAQRRRSAFQTAALSREQPLDLLPLDLEHDLGGHLMKHFTREAANVSAAVGRLMASYSFLCDPFIPCFSLRSAITVMKTDDAQGKWYCLGDDVNALFYLPHKNARKIPTPKNSLTRIMDHLTMTGQRLNPAYATVFECFADILEQRGEHWFCSEGECASQAFLRRLRSDDPQREVFEEYFKEMYSRFGEAEEVKPNEFIKVMQEKEKGHKAEAQVYSHWCQASNTETEKEETENIISLFNSKQLQPLIDSNSIVVLNEDGQKITDPQLLVASFQAFEGLKETIAEAVRNVKTGSSQRKS</sequence>
<reference evidence="1" key="1">
    <citation type="submission" date="2013-10" db="EMBL/GenBank/DDBJ databases">
        <title>Genomic analysis of the causative agents of coccidiosis in chickens.</title>
        <authorList>
            <person name="Reid A.J."/>
            <person name="Blake D."/>
            <person name="Billington K."/>
            <person name="Browne H."/>
            <person name="Dunn M."/>
            <person name="Hung S."/>
            <person name="Kawahara F."/>
            <person name="Miranda-Saavedra D."/>
            <person name="Mourier T."/>
            <person name="Nagra H."/>
            <person name="Otto T.D."/>
            <person name="Rawlings N."/>
            <person name="Sanchez A."/>
            <person name="Sanders M."/>
            <person name="Subramaniam C."/>
            <person name="Tay Y."/>
            <person name="Dear P."/>
            <person name="Doerig C."/>
            <person name="Gruber A."/>
            <person name="Parkinson J."/>
            <person name="Shirley M."/>
            <person name="Wan K.L."/>
            <person name="Berriman M."/>
            <person name="Tomley F."/>
            <person name="Pain A."/>
        </authorList>
    </citation>
    <scope>NUCLEOTIDE SEQUENCE [LARGE SCALE GENOMIC DNA]</scope>
    <source>
        <strain evidence="1">Houghton</strain>
    </source>
</reference>
<evidence type="ECO:0000313" key="1">
    <source>
        <dbReference type="EMBL" id="CDI82971.1"/>
    </source>
</evidence>